<dbReference type="Gene3D" id="3.90.79.10">
    <property type="entry name" value="Nucleoside Triphosphate Pyrophosphohydrolase"/>
    <property type="match status" value="1"/>
</dbReference>
<reference evidence="2 3" key="1">
    <citation type="submission" date="2019-03" db="EMBL/GenBank/DDBJ databases">
        <title>The complete genome sequence of Neokomagataea sp. Jb2 NBRC113641.</title>
        <authorList>
            <person name="Chua K.-O."/>
            <person name="Chan K.-G."/>
            <person name="See-Too W.-S."/>
        </authorList>
    </citation>
    <scope>NUCLEOTIDE SEQUENCE [LARGE SCALE GENOMIC DNA]</scope>
    <source>
        <strain evidence="2 3">Jb2</strain>
    </source>
</reference>
<evidence type="ECO:0000313" key="2">
    <source>
        <dbReference type="EMBL" id="TPW35777.1"/>
    </source>
</evidence>
<dbReference type="GO" id="GO:0003824">
    <property type="term" value="F:catalytic activity"/>
    <property type="evidence" value="ECO:0007669"/>
    <property type="project" value="UniProtKB-ARBA"/>
</dbReference>
<dbReference type="SUPFAM" id="SSF55811">
    <property type="entry name" value="Nudix"/>
    <property type="match status" value="1"/>
</dbReference>
<dbReference type="CDD" id="cd03676">
    <property type="entry name" value="NUDIX_Tnr3_like"/>
    <property type="match status" value="1"/>
</dbReference>
<proteinExistence type="predicted"/>
<sequence length="279" mass="30830">MNSIGWLSRQWAENLRLHPLLKGLFIFTPGLSTFSDTPFSTVELAADVSLEALSLSLARAGLYRTFDEAFDVHRPGASFSIHDFAAQPPSLGRIDRGLIPLLGTEACGVHLNGLVRKSEGLFLWVGRRSAAKRLDPGKLDHLVAGGMSAGLTPWQTLMKEGAEEAGLPLALLENAEYASQICYTMERPEGLRRDRLFCFDLFLPEAFQPQPIDGEVESFHLLPIEEVFTLVRDTEAFKFNVSLVLIDLFLRLELFSQDDATTLAAALYPEPASLSPEQP</sequence>
<dbReference type="Proteomes" id="UP000315037">
    <property type="component" value="Unassembled WGS sequence"/>
</dbReference>
<protein>
    <submittedName>
        <fullName evidence="2">NUDIX domain-containing protein</fullName>
    </submittedName>
</protein>
<dbReference type="InterPro" id="IPR015797">
    <property type="entry name" value="NUDIX_hydrolase-like_dom_sf"/>
</dbReference>
<name>A0A506UQZ3_9PROT</name>
<organism evidence="2 3">
    <name type="scientific">Oecophyllibacter saccharovorans</name>
    <dbReference type="NCBI Taxonomy" id="2558360"/>
    <lineage>
        <taxon>Bacteria</taxon>
        <taxon>Pseudomonadati</taxon>
        <taxon>Pseudomonadota</taxon>
        <taxon>Alphaproteobacteria</taxon>
        <taxon>Acetobacterales</taxon>
        <taxon>Acetobacteraceae</taxon>
        <taxon>Oecophyllibacter</taxon>
    </lineage>
</organism>
<dbReference type="AlphaFoldDB" id="A0A506UQZ3"/>
<dbReference type="EMBL" id="SORZ01000001">
    <property type="protein sequence ID" value="TPW35777.1"/>
    <property type="molecule type" value="Genomic_DNA"/>
</dbReference>
<dbReference type="PROSITE" id="PS51462">
    <property type="entry name" value="NUDIX"/>
    <property type="match status" value="1"/>
</dbReference>
<keyword evidence="3" id="KW-1185">Reference proteome</keyword>
<dbReference type="InterPro" id="IPR000086">
    <property type="entry name" value="NUDIX_hydrolase_dom"/>
</dbReference>
<feature type="domain" description="Nudix hydrolase" evidence="1">
    <location>
        <begin position="102"/>
        <end position="247"/>
    </location>
</feature>
<accession>A0A506UQZ3</accession>
<gene>
    <name evidence="2" type="ORF">E3202_02210</name>
</gene>
<comment type="caution">
    <text evidence="2">The sequence shown here is derived from an EMBL/GenBank/DDBJ whole genome shotgun (WGS) entry which is preliminary data.</text>
</comment>
<evidence type="ECO:0000313" key="3">
    <source>
        <dbReference type="Proteomes" id="UP000315037"/>
    </source>
</evidence>
<dbReference type="Pfam" id="PF00293">
    <property type="entry name" value="NUDIX"/>
    <property type="match status" value="1"/>
</dbReference>
<dbReference type="RefSeq" id="WP_165600226.1">
    <property type="nucleotide sequence ID" value="NZ_SORZ01000001.1"/>
</dbReference>
<evidence type="ECO:0000259" key="1">
    <source>
        <dbReference type="PROSITE" id="PS51462"/>
    </source>
</evidence>